<dbReference type="InterPro" id="IPR006674">
    <property type="entry name" value="HD_domain"/>
</dbReference>
<dbReference type="Gene3D" id="3.30.460.10">
    <property type="entry name" value="Beta Polymerase, domain 2"/>
    <property type="match status" value="1"/>
</dbReference>
<evidence type="ECO:0000313" key="16">
    <source>
        <dbReference type="Proteomes" id="UP000642829"/>
    </source>
</evidence>
<dbReference type="Gene3D" id="1.10.3090.10">
    <property type="entry name" value="cca-adding enzyme, domain 2"/>
    <property type="match status" value="1"/>
</dbReference>
<keyword evidence="5" id="KW-0479">Metal-binding</keyword>
<evidence type="ECO:0000256" key="11">
    <source>
        <dbReference type="RuleBase" id="RU003953"/>
    </source>
</evidence>
<evidence type="ECO:0000256" key="1">
    <source>
        <dbReference type="ARBA" id="ARBA00001946"/>
    </source>
</evidence>
<dbReference type="SUPFAM" id="SSF81891">
    <property type="entry name" value="Poly A polymerase C-terminal region-like"/>
    <property type="match status" value="1"/>
</dbReference>
<evidence type="ECO:0000259" key="13">
    <source>
        <dbReference type="Pfam" id="PF01966"/>
    </source>
</evidence>
<keyword evidence="8" id="KW-0067">ATP-binding</keyword>
<evidence type="ECO:0000256" key="3">
    <source>
        <dbReference type="ARBA" id="ARBA00022694"/>
    </source>
</evidence>
<feature type="domain" description="tRNA nucleotidyltransferase/poly(A) polymerase RNA and SrmB- binding" evidence="14">
    <location>
        <begin position="185"/>
        <end position="241"/>
    </location>
</feature>
<evidence type="ECO:0000256" key="7">
    <source>
        <dbReference type="ARBA" id="ARBA00022800"/>
    </source>
</evidence>
<evidence type="ECO:0000256" key="6">
    <source>
        <dbReference type="ARBA" id="ARBA00022741"/>
    </source>
</evidence>
<evidence type="ECO:0000256" key="10">
    <source>
        <dbReference type="ARBA" id="ARBA00022884"/>
    </source>
</evidence>
<dbReference type="EMBL" id="BMXG01000001">
    <property type="protein sequence ID" value="GHB91342.1"/>
    <property type="molecule type" value="Genomic_DNA"/>
</dbReference>
<dbReference type="InterPro" id="IPR002646">
    <property type="entry name" value="PolA_pol_head_dom"/>
</dbReference>
<dbReference type="SUPFAM" id="SSF81301">
    <property type="entry name" value="Nucleotidyltransferase"/>
    <property type="match status" value="1"/>
</dbReference>
<dbReference type="InterPro" id="IPR032828">
    <property type="entry name" value="PolyA_RNA-bd"/>
</dbReference>
<dbReference type="PANTHER" id="PTHR47545">
    <property type="entry name" value="MULTIFUNCTIONAL CCA PROTEIN"/>
    <property type="match status" value="1"/>
</dbReference>
<protein>
    <submittedName>
        <fullName evidence="15">Multifunctional CCA protein</fullName>
    </submittedName>
</protein>
<reference evidence="15" key="1">
    <citation type="journal article" date="2014" name="Int. J. Syst. Evol. Microbiol.">
        <title>Complete genome sequence of Corynebacterium casei LMG S-19264T (=DSM 44701T), isolated from a smear-ripened cheese.</title>
        <authorList>
            <consortium name="US DOE Joint Genome Institute (JGI-PGF)"/>
            <person name="Walter F."/>
            <person name="Albersmeier A."/>
            <person name="Kalinowski J."/>
            <person name="Ruckert C."/>
        </authorList>
    </citation>
    <scope>NUCLEOTIDE SEQUENCE</scope>
    <source>
        <strain evidence="15">KCTC 12870</strain>
    </source>
</reference>
<sequence length="465" mass="51513">MSENQLSPHLIPLDHESGRAIIAIAQDVAAAGGRALVVGGAVRDALLGAVSKDLDLEVFGVPADQLEALLAAKYRIDQVGRSFGVFIVKGLGIDVALPRRERKSGQGHKAFTVEGDPEMTFAEAAARRDFTLNAISWDPLNGEIIDPAHGQRDLAEGVLRHVSHQFAEDPLRVLRAMQFLARFELTIAPETLALCQSIEAEDLPRERLFEEWSKLILKGKKPSVGLHFLRDCGWIRYYPELLALPDCPQDPQWHPEGNVWLHTLHCMDAFARERIGDDWEDLVVGFAVLLHDIGKPATTFTDENGRVRSPAHDVVGLPIAETFLRRLTAHRELIDQVLPLIETHMRPADFYKNNASHAAIRRLANRVGRIDRLLRVATADMAGRPPKAADFPAGEWLRQKAEELAVQDSVPRPLVQGRDLIELGLKPGKSFKAILDTCFEAQLDGEFATLEDGITFARKVIAGEN</sequence>
<name>A0A8J3D9G8_9BACT</name>
<dbReference type="AlphaFoldDB" id="A0A8J3D9G8"/>
<dbReference type="Pfam" id="PF01966">
    <property type="entry name" value="HD"/>
    <property type="match status" value="1"/>
</dbReference>
<dbReference type="PANTHER" id="PTHR47545:SF1">
    <property type="entry name" value="MULTIFUNCTIONAL CCA PROTEIN"/>
    <property type="match status" value="1"/>
</dbReference>
<organism evidence="15 16">
    <name type="scientific">Cerasicoccus arenae</name>
    <dbReference type="NCBI Taxonomy" id="424488"/>
    <lineage>
        <taxon>Bacteria</taxon>
        <taxon>Pseudomonadati</taxon>
        <taxon>Verrucomicrobiota</taxon>
        <taxon>Opitutia</taxon>
        <taxon>Puniceicoccales</taxon>
        <taxon>Cerasicoccaceae</taxon>
        <taxon>Cerasicoccus</taxon>
    </lineage>
</organism>
<dbReference type="Pfam" id="PF12627">
    <property type="entry name" value="PolyA_pol_RNAbd"/>
    <property type="match status" value="1"/>
</dbReference>
<keyword evidence="6" id="KW-0547">Nucleotide-binding</keyword>
<reference evidence="15" key="2">
    <citation type="submission" date="2020-09" db="EMBL/GenBank/DDBJ databases">
        <authorList>
            <person name="Sun Q."/>
            <person name="Kim S."/>
        </authorList>
    </citation>
    <scope>NUCLEOTIDE SEQUENCE</scope>
    <source>
        <strain evidence="15">KCTC 12870</strain>
    </source>
</reference>
<evidence type="ECO:0000256" key="9">
    <source>
        <dbReference type="ARBA" id="ARBA00022842"/>
    </source>
</evidence>
<dbReference type="GO" id="GO:0003723">
    <property type="term" value="F:RNA binding"/>
    <property type="evidence" value="ECO:0007669"/>
    <property type="project" value="UniProtKB-KW"/>
</dbReference>
<dbReference type="CDD" id="cd00077">
    <property type="entry name" value="HDc"/>
    <property type="match status" value="1"/>
</dbReference>
<evidence type="ECO:0000256" key="5">
    <source>
        <dbReference type="ARBA" id="ARBA00022723"/>
    </source>
</evidence>
<keyword evidence="16" id="KW-1185">Reference proteome</keyword>
<gene>
    <name evidence="15" type="primary">cca</name>
    <name evidence="15" type="ORF">GCM10007047_03010</name>
</gene>
<feature type="domain" description="HD" evidence="13">
    <location>
        <begin position="277"/>
        <end position="362"/>
    </location>
</feature>
<dbReference type="InterPro" id="IPR050124">
    <property type="entry name" value="tRNA_CCA-adding_enzyme"/>
</dbReference>
<evidence type="ECO:0000256" key="2">
    <source>
        <dbReference type="ARBA" id="ARBA00022679"/>
    </source>
</evidence>
<keyword evidence="9" id="KW-0460">Magnesium</keyword>
<proteinExistence type="inferred from homology"/>
<evidence type="ECO:0000259" key="12">
    <source>
        <dbReference type="Pfam" id="PF01743"/>
    </source>
</evidence>
<keyword evidence="10 11" id="KW-0694">RNA-binding</keyword>
<evidence type="ECO:0000313" key="15">
    <source>
        <dbReference type="EMBL" id="GHB91342.1"/>
    </source>
</evidence>
<comment type="cofactor">
    <cofactor evidence="1">
        <name>Mg(2+)</name>
        <dbReference type="ChEBI" id="CHEBI:18420"/>
    </cofactor>
</comment>
<keyword evidence="2 11" id="KW-0808">Transferase</keyword>
<dbReference type="RefSeq" id="WP_189511123.1">
    <property type="nucleotide sequence ID" value="NZ_BMXG01000001.1"/>
</dbReference>
<dbReference type="GO" id="GO:0042245">
    <property type="term" value="P:RNA repair"/>
    <property type="evidence" value="ECO:0007669"/>
    <property type="project" value="UniProtKB-KW"/>
</dbReference>
<dbReference type="GO" id="GO:0016779">
    <property type="term" value="F:nucleotidyltransferase activity"/>
    <property type="evidence" value="ECO:0007669"/>
    <property type="project" value="UniProtKB-KW"/>
</dbReference>
<comment type="caution">
    <text evidence="15">The sequence shown here is derived from an EMBL/GenBank/DDBJ whole genome shotgun (WGS) entry which is preliminary data.</text>
</comment>
<feature type="domain" description="Poly A polymerase head" evidence="12">
    <location>
        <begin position="36"/>
        <end position="160"/>
    </location>
</feature>
<dbReference type="GO" id="GO:0046872">
    <property type="term" value="F:metal ion binding"/>
    <property type="evidence" value="ECO:0007669"/>
    <property type="project" value="UniProtKB-KW"/>
</dbReference>
<dbReference type="Pfam" id="PF01743">
    <property type="entry name" value="PolyA_pol"/>
    <property type="match status" value="1"/>
</dbReference>
<evidence type="ECO:0000259" key="14">
    <source>
        <dbReference type="Pfam" id="PF12627"/>
    </source>
</evidence>
<dbReference type="InterPro" id="IPR043519">
    <property type="entry name" value="NT_sf"/>
</dbReference>
<keyword evidence="3" id="KW-0819">tRNA processing</keyword>
<comment type="similarity">
    <text evidence="11">Belongs to the tRNA nucleotidyltransferase/poly(A) polymerase family.</text>
</comment>
<dbReference type="InterPro" id="IPR003607">
    <property type="entry name" value="HD/PDEase_dom"/>
</dbReference>
<evidence type="ECO:0000256" key="8">
    <source>
        <dbReference type="ARBA" id="ARBA00022840"/>
    </source>
</evidence>
<keyword evidence="4" id="KW-0548">Nucleotidyltransferase</keyword>
<dbReference type="Proteomes" id="UP000642829">
    <property type="component" value="Unassembled WGS sequence"/>
</dbReference>
<dbReference type="GO" id="GO:0008033">
    <property type="term" value="P:tRNA processing"/>
    <property type="evidence" value="ECO:0007669"/>
    <property type="project" value="UniProtKB-KW"/>
</dbReference>
<dbReference type="CDD" id="cd05398">
    <property type="entry name" value="NT_ClassII-CCAase"/>
    <property type="match status" value="1"/>
</dbReference>
<evidence type="ECO:0000256" key="4">
    <source>
        <dbReference type="ARBA" id="ARBA00022695"/>
    </source>
</evidence>
<keyword evidence="7" id="KW-0692">RNA repair</keyword>
<dbReference type="GO" id="GO:0005524">
    <property type="term" value="F:ATP binding"/>
    <property type="evidence" value="ECO:0007669"/>
    <property type="project" value="UniProtKB-KW"/>
</dbReference>
<accession>A0A8J3D9G8</accession>